<gene>
    <name evidence="9" type="ORF">EV420DRAFT_1645493</name>
</gene>
<dbReference type="PANTHER" id="PTHR31845">
    <property type="entry name" value="FINGER DOMAIN PROTEIN, PUTATIVE-RELATED"/>
    <property type="match status" value="1"/>
</dbReference>
<dbReference type="GO" id="GO:0005634">
    <property type="term" value="C:nucleus"/>
    <property type="evidence" value="ECO:0007669"/>
    <property type="project" value="UniProtKB-SubCell"/>
</dbReference>
<evidence type="ECO:0000256" key="3">
    <source>
        <dbReference type="ARBA" id="ARBA00023015"/>
    </source>
</evidence>
<evidence type="ECO:0000259" key="8">
    <source>
        <dbReference type="PROSITE" id="PS50048"/>
    </source>
</evidence>
<evidence type="ECO:0000256" key="1">
    <source>
        <dbReference type="ARBA" id="ARBA00004123"/>
    </source>
</evidence>
<keyword evidence="5" id="KW-0804">Transcription</keyword>
<evidence type="ECO:0000256" key="6">
    <source>
        <dbReference type="ARBA" id="ARBA00023242"/>
    </source>
</evidence>
<dbReference type="Proteomes" id="UP001175211">
    <property type="component" value="Unassembled WGS sequence"/>
</dbReference>
<keyword evidence="4" id="KW-0238">DNA-binding</keyword>
<comment type="subcellular location">
    <subcellularLocation>
        <location evidence="1">Nucleus</location>
    </subcellularLocation>
</comment>
<feature type="domain" description="Zn(2)-C6 fungal-type" evidence="8">
    <location>
        <begin position="128"/>
        <end position="160"/>
    </location>
</feature>
<dbReference type="InterPro" id="IPR001138">
    <property type="entry name" value="Zn2Cys6_DnaBD"/>
</dbReference>
<protein>
    <submittedName>
        <fullName evidence="9">Fungal-specific transcription factor domain-containing protein</fullName>
    </submittedName>
</protein>
<evidence type="ECO:0000256" key="4">
    <source>
        <dbReference type="ARBA" id="ARBA00023125"/>
    </source>
</evidence>
<dbReference type="InterPro" id="IPR007219">
    <property type="entry name" value="XnlR_reg_dom"/>
</dbReference>
<feature type="region of interest" description="Disordered" evidence="7">
    <location>
        <begin position="276"/>
        <end position="330"/>
    </location>
</feature>
<reference evidence="9" key="1">
    <citation type="submission" date="2023-06" db="EMBL/GenBank/DDBJ databases">
        <authorList>
            <consortium name="Lawrence Berkeley National Laboratory"/>
            <person name="Ahrendt S."/>
            <person name="Sahu N."/>
            <person name="Indic B."/>
            <person name="Wong-Bajracharya J."/>
            <person name="Merenyi Z."/>
            <person name="Ke H.-M."/>
            <person name="Monk M."/>
            <person name="Kocsube S."/>
            <person name="Drula E."/>
            <person name="Lipzen A."/>
            <person name="Balint B."/>
            <person name="Henrissat B."/>
            <person name="Andreopoulos B."/>
            <person name="Martin F.M."/>
            <person name="Harder C.B."/>
            <person name="Rigling D."/>
            <person name="Ford K.L."/>
            <person name="Foster G.D."/>
            <person name="Pangilinan J."/>
            <person name="Papanicolaou A."/>
            <person name="Barry K."/>
            <person name="LaButti K."/>
            <person name="Viragh M."/>
            <person name="Koriabine M."/>
            <person name="Yan M."/>
            <person name="Riley R."/>
            <person name="Champramary S."/>
            <person name="Plett K.L."/>
            <person name="Tsai I.J."/>
            <person name="Slot J."/>
            <person name="Sipos G."/>
            <person name="Plett J."/>
            <person name="Nagy L.G."/>
            <person name="Grigoriev I.V."/>
        </authorList>
    </citation>
    <scope>NUCLEOTIDE SEQUENCE</scope>
    <source>
        <strain evidence="9">CCBAS 213</strain>
    </source>
</reference>
<dbReference type="InterPro" id="IPR036864">
    <property type="entry name" value="Zn2-C6_fun-type_DNA-bd_sf"/>
</dbReference>
<dbReference type="GO" id="GO:0000976">
    <property type="term" value="F:transcription cis-regulatory region binding"/>
    <property type="evidence" value="ECO:0007669"/>
    <property type="project" value="TreeGrafter"/>
</dbReference>
<name>A0AA39K1U9_ARMTA</name>
<keyword evidence="6" id="KW-0539">Nucleus</keyword>
<dbReference type="AlphaFoldDB" id="A0AA39K1U9"/>
<dbReference type="Pfam" id="PF04082">
    <property type="entry name" value="Fungal_trans"/>
    <property type="match status" value="1"/>
</dbReference>
<evidence type="ECO:0000313" key="10">
    <source>
        <dbReference type="Proteomes" id="UP001175211"/>
    </source>
</evidence>
<dbReference type="PANTHER" id="PTHR31845:SF19">
    <property type="entry name" value="TRANSCRIPTION FACTOR DOMAIN-CONTAINING PROTEIN"/>
    <property type="match status" value="1"/>
</dbReference>
<dbReference type="InterPro" id="IPR051089">
    <property type="entry name" value="prtT"/>
</dbReference>
<dbReference type="RefSeq" id="XP_060328301.1">
    <property type="nucleotide sequence ID" value="XM_060477787.1"/>
</dbReference>
<dbReference type="GO" id="GO:0006351">
    <property type="term" value="P:DNA-templated transcription"/>
    <property type="evidence" value="ECO:0007669"/>
    <property type="project" value="InterPro"/>
</dbReference>
<dbReference type="GO" id="GO:0000981">
    <property type="term" value="F:DNA-binding transcription factor activity, RNA polymerase II-specific"/>
    <property type="evidence" value="ECO:0007669"/>
    <property type="project" value="InterPro"/>
</dbReference>
<feature type="compositionally biased region" description="Basic and acidic residues" evidence="7">
    <location>
        <begin position="303"/>
        <end position="312"/>
    </location>
</feature>
<feature type="region of interest" description="Disordered" evidence="7">
    <location>
        <begin position="85"/>
        <end position="123"/>
    </location>
</feature>
<feature type="region of interest" description="Disordered" evidence="7">
    <location>
        <begin position="773"/>
        <end position="793"/>
    </location>
</feature>
<accession>A0AA39K1U9</accession>
<evidence type="ECO:0000313" key="9">
    <source>
        <dbReference type="EMBL" id="KAK0452965.1"/>
    </source>
</evidence>
<dbReference type="GeneID" id="85361335"/>
<dbReference type="CDD" id="cd12148">
    <property type="entry name" value="fungal_TF_MHR"/>
    <property type="match status" value="1"/>
</dbReference>
<keyword evidence="10" id="KW-1185">Reference proteome</keyword>
<organism evidence="9 10">
    <name type="scientific">Armillaria tabescens</name>
    <name type="common">Ringless honey mushroom</name>
    <name type="synonym">Agaricus tabescens</name>
    <dbReference type="NCBI Taxonomy" id="1929756"/>
    <lineage>
        <taxon>Eukaryota</taxon>
        <taxon>Fungi</taxon>
        <taxon>Dikarya</taxon>
        <taxon>Basidiomycota</taxon>
        <taxon>Agaricomycotina</taxon>
        <taxon>Agaricomycetes</taxon>
        <taxon>Agaricomycetidae</taxon>
        <taxon>Agaricales</taxon>
        <taxon>Marasmiineae</taxon>
        <taxon>Physalacriaceae</taxon>
        <taxon>Desarmillaria</taxon>
    </lineage>
</organism>
<dbReference type="PROSITE" id="PS50048">
    <property type="entry name" value="ZN2_CY6_FUNGAL_2"/>
    <property type="match status" value="1"/>
</dbReference>
<dbReference type="EMBL" id="JAUEPS010000029">
    <property type="protein sequence ID" value="KAK0452965.1"/>
    <property type="molecule type" value="Genomic_DNA"/>
</dbReference>
<dbReference type="SUPFAM" id="SSF57701">
    <property type="entry name" value="Zn2/Cys6 DNA-binding domain"/>
    <property type="match status" value="1"/>
</dbReference>
<proteinExistence type="predicted"/>
<keyword evidence="2" id="KW-0479">Metal-binding</keyword>
<sequence>MSTPTPTLTPSFYGASVELSRPSHDVYNQWYQQRVNFYDYRQMQQRPIQQVNDRRPIEPGMQRDRHNSYGQMMSNMYQNCLPSIKAAPPSVEQPQKTPPDKTTPTPTRDMDGSSNRNGDNALRRRPGACIGCKKVKMKCNFAPGEKKCQRCKPKGYRCIVEAPKPKVYKRERLLAEIRQKDAVIERLLKQLYNPYITTPHSIDEYLKSVSPSDLNNPNVLAWLSRLKSAVQTDVGSSFNRLREGIDEAGGEYDSGQWLHDQRYNLPVYSNQEARDCEEMQTPLTESLHAPVGPVPDLTFTSRSGEEGERENSPRGTACEPQESSSKPGSFHRYRNLDHWKGTNSSEILALGLVTLEDAEQLFDIFYKYINPFISILDPILLTPKSTLARCPVLFTVICAISSRYHPLKSNIYPIAMHFAKHSAANVLIQDEMKSIELCQAYILMSVYAVPKRSWDRDQSWLYAGLAVSIATALHLYQTPTAKPENEIQEREALNRDRIWQSCSLLDRGTAIQFGKPWTIKEDMTIIHSEEWYKQSHYNLDSDVHLCGYSALLRIISRFHDEVLSKQSRLIHSERGNLRVVTMRYDAELEIFQEEWRRKFRAGGFRRGAMLKCSQLYLYVAYFKLVMFSFGFHQVFHRGIETWYDYFFSKSLEYAKSVIRCVNEDLAPSGFMRYAPDHHFMCIGFAAVFLFKLLRPEFSSLLDNADRDESMVLIGTLIEKFSSSDIAVDDRHTPKLYARFLATMLGKYQRNDQRTAFGVSQTVSRENIGIPRNIGGEANGHGYNQQSSVAPEQSGYDSLGFDYSSEATHSTGTPLVQSGSEAYFLHFTYGSGNTNENGGVGGQGSMEDGMSALIQELNNTEWLREMLMPGYGLPVAIYSRQYLTLSWV</sequence>
<comment type="caution">
    <text evidence="9">The sequence shown here is derived from an EMBL/GenBank/DDBJ whole genome shotgun (WGS) entry which is preliminary data.</text>
</comment>
<evidence type="ECO:0000256" key="5">
    <source>
        <dbReference type="ARBA" id="ARBA00023163"/>
    </source>
</evidence>
<evidence type="ECO:0000256" key="7">
    <source>
        <dbReference type="SAM" id="MobiDB-lite"/>
    </source>
</evidence>
<keyword evidence="3" id="KW-0805">Transcription regulation</keyword>
<dbReference type="PROSITE" id="PS00463">
    <property type="entry name" value="ZN2_CY6_FUNGAL_1"/>
    <property type="match status" value="1"/>
</dbReference>
<dbReference type="GO" id="GO:0008270">
    <property type="term" value="F:zinc ion binding"/>
    <property type="evidence" value="ECO:0007669"/>
    <property type="project" value="InterPro"/>
</dbReference>
<evidence type="ECO:0000256" key="2">
    <source>
        <dbReference type="ARBA" id="ARBA00022723"/>
    </source>
</evidence>
<feature type="compositionally biased region" description="Polar residues" evidence="7">
    <location>
        <begin position="781"/>
        <end position="790"/>
    </location>
</feature>
<dbReference type="Gene3D" id="4.10.240.10">
    <property type="entry name" value="Zn(2)-C6 fungal-type DNA-binding domain"/>
    <property type="match status" value="1"/>
</dbReference>
<dbReference type="CDD" id="cd00067">
    <property type="entry name" value="GAL4"/>
    <property type="match status" value="1"/>
</dbReference>